<dbReference type="Gene3D" id="3.30.70.270">
    <property type="match status" value="1"/>
</dbReference>
<dbReference type="InterPro" id="IPR011006">
    <property type="entry name" value="CheY-like_superfamily"/>
</dbReference>
<gene>
    <name evidence="7" type="ORF">XM47_17385</name>
</gene>
<dbReference type="Pfam" id="PF00990">
    <property type="entry name" value="GGDEF"/>
    <property type="match status" value="1"/>
</dbReference>
<dbReference type="InterPro" id="IPR029787">
    <property type="entry name" value="Nucleotide_cyclase"/>
</dbReference>
<dbReference type="InterPro" id="IPR000160">
    <property type="entry name" value="GGDEF_dom"/>
</dbReference>
<comment type="caution">
    <text evidence="7">The sequence shown here is derived from an EMBL/GenBank/DDBJ whole genome shotgun (WGS) entry which is preliminary data.</text>
</comment>
<feature type="domain" description="GGDEF" evidence="6">
    <location>
        <begin position="165"/>
        <end position="301"/>
    </location>
</feature>
<dbReference type="SUPFAM" id="SSF52172">
    <property type="entry name" value="CheY-like"/>
    <property type="match status" value="1"/>
</dbReference>
<keyword evidence="4" id="KW-0597">Phosphoprotein</keyword>
<dbReference type="CDD" id="cd01949">
    <property type="entry name" value="GGDEF"/>
    <property type="match status" value="1"/>
</dbReference>
<dbReference type="EMBL" id="LAZL01000039">
    <property type="protein sequence ID" value="KMT63851.1"/>
    <property type="molecule type" value="Genomic_DNA"/>
</dbReference>
<dbReference type="PANTHER" id="PTHR45138">
    <property type="entry name" value="REGULATORY COMPONENTS OF SENSORY TRANSDUCTION SYSTEM"/>
    <property type="match status" value="1"/>
</dbReference>
<reference evidence="7 8" key="1">
    <citation type="submission" date="2015-04" db="EMBL/GenBank/DDBJ databases">
        <title>Draft Genome Sequence of the Novel Agar-Digesting Marine Bacterium Q1.</title>
        <authorList>
            <person name="Li Y."/>
            <person name="Li D."/>
            <person name="Chen G."/>
            <person name="Du Z."/>
        </authorList>
    </citation>
    <scope>NUCLEOTIDE SEQUENCE [LARGE SCALE GENOMIC DNA]</scope>
    <source>
        <strain evidence="7 8">Q1</strain>
    </source>
</reference>
<dbReference type="PANTHER" id="PTHR45138:SF9">
    <property type="entry name" value="DIGUANYLATE CYCLASE DGCM-RELATED"/>
    <property type="match status" value="1"/>
</dbReference>
<dbReference type="GO" id="GO:0005886">
    <property type="term" value="C:plasma membrane"/>
    <property type="evidence" value="ECO:0007669"/>
    <property type="project" value="TreeGrafter"/>
</dbReference>
<dbReference type="STRING" id="1513271.XM47_17385"/>
<dbReference type="PATRIC" id="fig|1513271.3.peg.3563"/>
<dbReference type="GO" id="GO:0052621">
    <property type="term" value="F:diguanylate cyclase activity"/>
    <property type="evidence" value="ECO:0007669"/>
    <property type="project" value="UniProtKB-EC"/>
</dbReference>
<dbReference type="SUPFAM" id="SSF55073">
    <property type="entry name" value="Nucleotide cyclase"/>
    <property type="match status" value="1"/>
</dbReference>
<evidence type="ECO:0000259" key="6">
    <source>
        <dbReference type="PROSITE" id="PS50887"/>
    </source>
</evidence>
<proteinExistence type="predicted"/>
<dbReference type="PROSITE" id="PS50887">
    <property type="entry name" value="GGDEF"/>
    <property type="match status" value="1"/>
</dbReference>
<organism evidence="7 8">
    <name type="scientific">Catenovulum maritimum</name>
    <dbReference type="NCBI Taxonomy" id="1513271"/>
    <lineage>
        <taxon>Bacteria</taxon>
        <taxon>Pseudomonadati</taxon>
        <taxon>Pseudomonadota</taxon>
        <taxon>Gammaproteobacteria</taxon>
        <taxon>Alteromonadales</taxon>
        <taxon>Alteromonadaceae</taxon>
        <taxon>Catenovulum</taxon>
    </lineage>
</organism>
<dbReference type="GO" id="GO:1902201">
    <property type="term" value="P:negative regulation of bacterial-type flagellum-dependent cell motility"/>
    <property type="evidence" value="ECO:0007669"/>
    <property type="project" value="TreeGrafter"/>
</dbReference>
<dbReference type="RefSeq" id="WP_048695400.1">
    <property type="nucleotide sequence ID" value="NZ_KQ130509.1"/>
</dbReference>
<dbReference type="Gene3D" id="3.40.50.2300">
    <property type="match status" value="1"/>
</dbReference>
<dbReference type="AlphaFoldDB" id="A0A0J8JHE6"/>
<dbReference type="InterPro" id="IPR001789">
    <property type="entry name" value="Sig_transdc_resp-reg_receiver"/>
</dbReference>
<protein>
    <recommendedName>
        <fullName evidence="2">diguanylate cyclase</fullName>
        <ecNumber evidence="2">2.7.7.65</ecNumber>
    </recommendedName>
</protein>
<dbReference type="GO" id="GO:0043709">
    <property type="term" value="P:cell adhesion involved in single-species biofilm formation"/>
    <property type="evidence" value="ECO:0007669"/>
    <property type="project" value="TreeGrafter"/>
</dbReference>
<dbReference type="SMART" id="SM00448">
    <property type="entry name" value="REC"/>
    <property type="match status" value="1"/>
</dbReference>
<dbReference type="Proteomes" id="UP000037600">
    <property type="component" value="Unassembled WGS sequence"/>
</dbReference>
<dbReference type="NCBIfam" id="TIGR00254">
    <property type="entry name" value="GGDEF"/>
    <property type="match status" value="1"/>
</dbReference>
<dbReference type="SMART" id="SM00267">
    <property type="entry name" value="GGDEF"/>
    <property type="match status" value="1"/>
</dbReference>
<dbReference type="InterPro" id="IPR050469">
    <property type="entry name" value="Diguanylate_Cyclase"/>
</dbReference>
<dbReference type="GO" id="GO:0000160">
    <property type="term" value="P:phosphorelay signal transduction system"/>
    <property type="evidence" value="ECO:0007669"/>
    <property type="project" value="InterPro"/>
</dbReference>
<dbReference type="FunFam" id="3.30.70.270:FF:000001">
    <property type="entry name" value="Diguanylate cyclase domain protein"/>
    <property type="match status" value="1"/>
</dbReference>
<evidence type="ECO:0000259" key="5">
    <source>
        <dbReference type="PROSITE" id="PS50110"/>
    </source>
</evidence>
<evidence type="ECO:0000313" key="7">
    <source>
        <dbReference type="EMBL" id="KMT63851.1"/>
    </source>
</evidence>
<comment type="catalytic activity">
    <reaction evidence="3">
        <text>2 GTP = 3',3'-c-di-GMP + 2 diphosphate</text>
        <dbReference type="Rhea" id="RHEA:24898"/>
        <dbReference type="ChEBI" id="CHEBI:33019"/>
        <dbReference type="ChEBI" id="CHEBI:37565"/>
        <dbReference type="ChEBI" id="CHEBI:58805"/>
        <dbReference type="EC" id="2.7.7.65"/>
    </reaction>
</comment>
<feature type="domain" description="Response regulatory" evidence="5">
    <location>
        <begin position="7"/>
        <end position="122"/>
    </location>
</feature>
<dbReference type="OrthoDB" id="9812260at2"/>
<evidence type="ECO:0000256" key="3">
    <source>
        <dbReference type="ARBA" id="ARBA00034247"/>
    </source>
</evidence>
<dbReference type="EC" id="2.7.7.65" evidence="2"/>
<sequence length="303" mass="34105">MISPALRVLIVDDEKSNLVILSDLLKREAQISLANCGKLGLKKAQELKPDIILLDVMMPDFDGFEVIKELKACEITRQIPVIFITGLGDVESEEKGFELGACDYIQKPFHLGIAKARVRLHLTLARQCIMLEELANVDPLTSIANRRKYDEQITNEWAAAQRNKTEIVLAMIDVDQFKQYNDNYGHSAGDLVLSQVGKALNLQLQRPRDFVARYGGEEFVVIIADTNTEGAQKTLENCKQAIEALNIKHEFSQHQQITISIGAVICQPELEQKPEAALKQADEMLYQAKQNGRNRIEWFNQGS</sequence>
<evidence type="ECO:0000256" key="4">
    <source>
        <dbReference type="PROSITE-ProRule" id="PRU00169"/>
    </source>
</evidence>
<comment type="cofactor">
    <cofactor evidence="1">
        <name>Mg(2+)</name>
        <dbReference type="ChEBI" id="CHEBI:18420"/>
    </cofactor>
</comment>
<evidence type="ECO:0000313" key="8">
    <source>
        <dbReference type="Proteomes" id="UP000037600"/>
    </source>
</evidence>
<name>A0A0J8JHE6_9ALTE</name>
<evidence type="ECO:0000256" key="2">
    <source>
        <dbReference type="ARBA" id="ARBA00012528"/>
    </source>
</evidence>
<dbReference type="PROSITE" id="PS50110">
    <property type="entry name" value="RESPONSE_REGULATORY"/>
    <property type="match status" value="1"/>
</dbReference>
<accession>A0A0J8JHE6</accession>
<keyword evidence="8" id="KW-1185">Reference proteome</keyword>
<dbReference type="Pfam" id="PF00072">
    <property type="entry name" value="Response_reg"/>
    <property type="match status" value="1"/>
</dbReference>
<feature type="modified residue" description="4-aspartylphosphate" evidence="4">
    <location>
        <position position="55"/>
    </location>
</feature>
<dbReference type="InterPro" id="IPR043128">
    <property type="entry name" value="Rev_trsase/Diguanyl_cyclase"/>
</dbReference>
<evidence type="ECO:0000256" key="1">
    <source>
        <dbReference type="ARBA" id="ARBA00001946"/>
    </source>
</evidence>